<proteinExistence type="predicted"/>
<feature type="compositionally biased region" description="Polar residues" evidence="1">
    <location>
        <begin position="72"/>
        <end position="90"/>
    </location>
</feature>
<dbReference type="PROSITE" id="PS51257">
    <property type="entry name" value="PROKAR_LIPOPROTEIN"/>
    <property type="match status" value="1"/>
</dbReference>
<feature type="region of interest" description="Disordered" evidence="1">
    <location>
        <begin position="72"/>
        <end position="94"/>
    </location>
</feature>
<dbReference type="AlphaFoldDB" id="A0A6G9Z7U9"/>
<evidence type="ECO:0000313" key="2">
    <source>
        <dbReference type="EMBL" id="QIS21524.1"/>
    </source>
</evidence>
<dbReference type="RefSeq" id="WP_167488817.1">
    <property type="nucleotide sequence ID" value="NZ_CP046173.1"/>
</dbReference>
<evidence type="ECO:0000256" key="1">
    <source>
        <dbReference type="SAM" id="MobiDB-lite"/>
    </source>
</evidence>
<organism evidence="2 3">
    <name type="scientific">Nocardia terpenica</name>
    <dbReference type="NCBI Taxonomy" id="455432"/>
    <lineage>
        <taxon>Bacteria</taxon>
        <taxon>Bacillati</taxon>
        <taxon>Actinomycetota</taxon>
        <taxon>Actinomycetes</taxon>
        <taxon>Mycobacteriales</taxon>
        <taxon>Nocardiaceae</taxon>
        <taxon>Nocardia</taxon>
    </lineage>
</organism>
<evidence type="ECO:0000313" key="3">
    <source>
        <dbReference type="Proteomes" id="UP000500953"/>
    </source>
</evidence>
<reference evidence="2 3" key="1">
    <citation type="journal article" date="2019" name="ACS Chem. Biol.">
        <title>Identification and Mobilization of a Cryptic Antibiotic Biosynthesis Gene Locus from a Human-Pathogenic Nocardia Isolate.</title>
        <authorList>
            <person name="Herisse M."/>
            <person name="Ishida K."/>
            <person name="Porter J.L."/>
            <person name="Howden B."/>
            <person name="Hertweck C."/>
            <person name="Stinear T.P."/>
            <person name="Pidot S.J."/>
        </authorList>
    </citation>
    <scope>NUCLEOTIDE SEQUENCE [LARGE SCALE GENOMIC DNA]</scope>
    <source>
        <strain evidence="2 3">AUSMDU00012715</strain>
    </source>
</reference>
<name>A0A6G9Z7U9_9NOCA</name>
<protein>
    <submittedName>
        <fullName evidence="2">Uncharacterized protein</fullName>
    </submittedName>
</protein>
<dbReference type="Proteomes" id="UP000500953">
    <property type="component" value="Chromosome"/>
</dbReference>
<dbReference type="EMBL" id="CP046173">
    <property type="protein sequence ID" value="QIS21524.1"/>
    <property type="molecule type" value="Genomic_DNA"/>
</dbReference>
<sequence length="134" mass="13940">MRSLIPVVVVAVCALCGCSHDGGGTGSASSTSSAAGSAHVRDCRSQLQARPSEIVLTCADANHSVSDITWESWTSDSAQGSGTENKNTCEPSCAEGQHLSAPVTIRLSNPADGVFTQLEITQHDGKSETERLPR</sequence>
<accession>A0A6G9Z7U9</accession>
<gene>
    <name evidence="2" type="ORF">F6W96_27500</name>
</gene>